<dbReference type="PANTHER" id="PTHR43539:SF68">
    <property type="entry name" value="FLAVIN-BINDING MONOOXYGENASE-LIKE PROTEIN (AFU_ORTHOLOGUE AFUA_4G09220)"/>
    <property type="match status" value="1"/>
</dbReference>
<dbReference type="GO" id="GO:0050660">
    <property type="term" value="F:flavin adenine dinucleotide binding"/>
    <property type="evidence" value="ECO:0007669"/>
    <property type="project" value="TreeGrafter"/>
</dbReference>
<keyword evidence="3" id="KW-1185">Reference proteome</keyword>
<dbReference type="STRING" id="1198029.A0A1U7LVK3"/>
<accession>A0A1U7LVK3</accession>
<dbReference type="Pfam" id="PF13738">
    <property type="entry name" value="Pyr_redox_3"/>
    <property type="match status" value="1"/>
</dbReference>
<protein>
    <submittedName>
        <fullName evidence="2">Putative indole-3-pyruvate monooxygenase</fullName>
    </submittedName>
</protein>
<dbReference type="SUPFAM" id="SSF51905">
    <property type="entry name" value="FAD/NAD(P)-binding domain"/>
    <property type="match status" value="1"/>
</dbReference>
<dbReference type="OrthoDB" id="74360at2759"/>
<dbReference type="InterPro" id="IPR050982">
    <property type="entry name" value="Auxin_biosynth/cation_transpt"/>
</dbReference>
<dbReference type="AlphaFoldDB" id="A0A1U7LVK3"/>
<evidence type="ECO:0000313" key="3">
    <source>
        <dbReference type="Proteomes" id="UP000186594"/>
    </source>
</evidence>
<organism evidence="2 3">
    <name type="scientific">Neolecta irregularis (strain DAH-3)</name>
    <dbReference type="NCBI Taxonomy" id="1198029"/>
    <lineage>
        <taxon>Eukaryota</taxon>
        <taxon>Fungi</taxon>
        <taxon>Dikarya</taxon>
        <taxon>Ascomycota</taxon>
        <taxon>Taphrinomycotina</taxon>
        <taxon>Neolectales</taxon>
        <taxon>Neolectaceae</taxon>
        <taxon>Neolecta</taxon>
    </lineage>
</organism>
<proteinExistence type="predicted"/>
<dbReference type="SUPFAM" id="SSF54427">
    <property type="entry name" value="NTF2-like"/>
    <property type="match status" value="1"/>
</dbReference>
<keyword evidence="2" id="KW-0503">Monooxygenase</keyword>
<dbReference type="InterPro" id="IPR032710">
    <property type="entry name" value="NTF2-like_dom_sf"/>
</dbReference>
<evidence type="ECO:0000313" key="2">
    <source>
        <dbReference type="EMBL" id="OLL26603.1"/>
    </source>
</evidence>
<gene>
    <name evidence="2" type="ORF">NEOLI_000055</name>
</gene>
<dbReference type="PRINTS" id="PR00411">
    <property type="entry name" value="PNDRDTASEI"/>
</dbReference>
<name>A0A1U7LVK3_NEOID</name>
<dbReference type="GO" id="GO:0004497">
    <property type="term" value="F:monooxygenase activity"/>
    <property type="evidence" value="ECO:0007669"/>
    <property type="project" value="UniProtKB-KW"/>
</dbReference>
<evidence type="ECO:0000256" key="1">
    <source>
        <dbReference type="ARBA" id="ARBA00023002"/>
    </source>
</evidence>
<sequence length="528" mass="59478">MTAPLHIPVLPLKKEGHDTSRPAISPPTCPTINVIGQANLFMGKFSSALENNDIESLLEVIHPDCSWRDMLALTWEYHTFRGKASIRAVLEKRLNDTQFSYFALEAGKTPFLVNAAGIFKWIVMIASFETKIARGRSVIRLMLDKDQWKAHIIFTRMNELKGFEEAIGLRRKKGVSHSEKLGRQSWLEEWQEKIEQGNPDVLIIGAGQGGLTMAARLGMLNVNALVVEQNERIGDNWRERYKFLVLHDPVYTDHLAYMPFPESWPVFTPKDRLADWFESYAKALELRVWTKSVTGETTFNEASKKWTVKVIRADGTVRTLYPSHIILATGQNGQPIIPYIPGIEDFEGIVHHSNRHTTGKDFSGKKAVVVGSANSAHDIAQDFYEHGADTTMIQRSSTLVVTLESIYSTIYKGIFDGSGPATEDADLLFQSVPFDFLEQIHKIKIKQLEVADKDLYEGLENAGFKLNRGINDAGVLSQYFHRGGGHYIDIGCSKLIIEKKIKIKQGQISHFDRNGVVFEDGHPSMIHL</sequence>
<dbReference type="Gene3D" id="3.10.450.50">
    <property type="match status" value="1"/>
</dbReference>
<dbReference type="Proteomes" id="UP000186594">
    <property type="component" value="Unassembled WGS sequence"/>
</dbReference>
<comment type="caution">
    <text evidence="2">The sequence shown here is derived from an EMBL/GenBank/DDBJ whole genome shotgun (WGS) entry which is preliminary data.</text>
</comment>
<keyword evidence="2" id="KW-0670">Pyruvate</keyword>
<dbReference type="PANTHER" id="PTHR43539">
    <property type="entry name" value="FLAVIN-BINDING MONOOXYGENASE-LIKE PROTEIN (AFU_ORTHOLOGUE AFUA_4G09220)"/>
    <property type="match status" value="1"/>
</dbReference>
<dbReference type="EMBL" id="LXFE01000157">
    <property type="protein sequence ID" value="OLL26603.1"/>
    <property type="molecule type" value="Genomic_DNA"/>
</dbReference>
<keyword evidence="1" id="KW-0560">Oxidoreductase</keyword>
<dbReference type="Gene3D" id="3.50.50.60">
    <property type="entry name" value="FAD/NAD(P)-binding domain"/>
    <property type="match status" value="1"/>
</dbReference>
<dbReference type="InterPro" id="IPR036188">
    <property type="entry name" value="FAD/NAD-bd_sf"/>
</dbReference>
<dbReference type="OMA" id="LLELNIW"/>
<reference evidence="2 3" key="1">
    <citation type="submission" date="2016-04" db="EMBL/GenBank/DDBJ databases">
        <title>Evolutionary innovation and constraint leading to complex multicellularity in the Ascomycota.</title>
        <authorList>
            <person name="Cisse O."/>
            <person name="Nguyen A."/>
            <person name="Hewitt D.A."/>
            <person name="Jedd G."/>
            <person name="Stajich J.E."/>
        </authorList>
    </citation>
    <scope>NUCLEOTIDE SEQUENCE [LARGE SCALE GENOMIC DNA]</scope>
    <source>
        <strain evidence="2 3">DAH-3</strain>
    </source>
</reference>